<evidence type="ECO:0000259" key="4">
    <source>
        <dbReference type="PROSITE" id="PS51755"/>
    </source>
</evidence>
<protein>
    <submittedName>
        <fullName evidence="5">Winged helix-turn-helix domain-containing protein</fullName>
    </submittedName>
</protein>
<dbReference type="CDD" id="cd00383">
    <property type="entry name" value="trans_reg_C"/>
    <property type="match status" value="1"/>
</dbReference>
<evidence type="ECO:0000256" key="2">
    <source>
        <dbReference type="PROSITE-ProRule" id="PRU01091"/>
    </source>
</evidence>
<evidence type="ECO:0000313" key="5">
    <source>
        <dbReference type="EMBL" id="MDX6850240.1"/>
    </source>
</evidence>
<sequence>MSIWQFEPFTYDTRSGELSARNQSAVVLRHKVAQLISYLIEHRERPVSKEELLDKLWQHGDYRERSLTQSIRELRQALGDNATNPEFIRTLPGRGYQWIANVSPVREAQTQAKAKRTIPMVAVAALCTVIFGVALWWYQSTPKENSNPSSTTSLIVLPFTNHTGDAALDWLQLGYADMLAKTLARTGRVQITPPSTAAELLAGAGLDWPTLPVYIQSLLQEQGTDAALIASVRLHKQTQVIDFQVLNRSGKVQQGSLTYPSLTDATAEVAGQLLQLIAPDSGNIVPKLTLAGDSPEIALARRVLAEGISALQTDGPARADELFQAADLLVKGDPWITACRAKSELLKGQWQSARERLQDLRAQPNQAPLKAFVEFWSAQLAFREGRVDSADAHLEVAINQALDSHTIDILADAYHLKAEIAWLQQRWSDYQHWRDLASQVLPNNDDMAVEANRLLYLGNPVGEGLERPEISAQQQQARIKQLKRALAFYQALGNKPQTATSHLALARNYTLALEQREQHLNRALALFKTLGQPYELAEAQIYAAFFYLQEHRGQEAFDVITQAQATTAPLENYRNQHTLTFYRAFALLDQGLDQSHRGLHTGNAQILEQAVETFDTLLQAPVTSMLRAQALVLQGWGFADLKRHSQALTNYREAMTLSESTNLTATFGYAVYSAMHSHLMLGNYDAVIALGDEPVYTRQQLAYLARANYELGDFKAATNTLATMKRDFADLWSKTDEKRLRQYGQADAASARVTLSAELPAHGIYCESDWLVAMNEP</sequence>
<accession>A0ABU4RZB3</accession>
<proteinExistence type="predicted"/>
<dbReference type="InterPro" id="IPR011990">
    <property type="entry name" value="TPR-like_helical_dom_sf"/>
</dbReference>
<gene>
    <name evidence="5" type="ORF">SCD92_12775</name>
</gene>
<dbReference type="Pfam" id="PF00486">
    <property type="entry name" value="Trans_reg_C"/>
    <property type="match status" value="1"/>
</dbReference>
<feature type="domain" description="OmpR/PhoB-type" evidence="4">
    <location>
        <begin position="1"/>
        <end position="100"/>
    </location>
</feature>
<evidence type="ECO:0000313" key="6">
    <source>
        <dbReference type="Proteomes" id="UP001273505"/>
    </source>
</evidence>
<dbReference type="EMBL" id="JAXAFO010000021">
    <property type="protein sequence ID" value="MDX6850240.1"/>
    <property type="molecule type" value="Genomic_DNA"/>
</dbReference>
<comment type="caution">
    <text evidence="5">The sequence shown here is derived from an EMBL/GenBank/DDBJ whole genome shotgun (WGS) entry which is preliminary data.</text>
</comment>
<keyword evidence="3" id="KW-0472">Membrane</keyword>
<organism evidence="5 6">
    <name type="scientific">Gilvimarinus gilvus</name>
    <dbReference type="NCBI Taxonomy" id="3058038"/>
    <lineage>
        <taxon>Bacteria</taxon>
        <taxon>Pseudomonadati</taxon>
        <taxon>Pseudomonadota</taxon>
        <taxon>Gammaproteobacteria</taxon>
        <taxon>Cellvibrionales</taxon>
        <taxon>Cellvibrionaceae</taxon>
        <taxon>Gilvimarinus</taxon>
    </lineage>
</organism>
<reference evidence="5 6" key="1">
    <citation type="submission" date="2023-11" db="EMBL/GenBank/DDBJ databases">
        <title>Gilvimarinus fulvus sp. nov., isolated from the surface of Kelp.</title>
        <authorList>
            <person name="Sun Y.Y."/>
            <person name="Gong Y."/>
            <person name="Du Z.J."/>
        </authorList>
    </citation>
    <scope>NUCLEOTIDE SEQUENCE [LARGE SCALE GENOMIC DNA]</scope>
    <source>
        <strain evidence="5 6">SDUM040013</strain>
    </source>
</reference>
<dbReference type="SUPFAM" id="SSF46894">
    <property type="entry name" value="C-terminal effector domain of the bipartite response regulators"/>
    <property type="match status" value="1"/>
</dbReference>
<dbReference type="Gene3D" id="1.10.10.10">
    <property type="entry name" value="Winged helix-like DNA-binding domain superfamily/Winged helix DNA-binding domain"/>
    <property type="match status" value="1"/>
</dbReference>
<dbReference type="InterPro" id="IPR016032">
    <property type="entry name" value="Sig_transdc_resp-reg_C-effctor"/>
</dbReference>
<keyword evidence="3" id="KW-0812">Transmembrane</keyword>
<dbReference type="RefSeq" id="WP_302720868.1">
    <property type="nucleotide sequence ID" value="NZ_JAULRU010000215.1"/>
</dbReference>
<dbReference type="InterPro" id="IPR001867">
    <property type="entry name" value="OmpR/PhoB-type_DNA-bd"/>
</dbReference>
<dbReference type="Proteomes" id="UP001273505">
    <property type="component" value="Unassembled WGS sequence"/>
</dbReference>
<dbReference type="PROSITE" id="PS51755">
    <property type="entry name" value="OMPR_PHOB"/>
    <property type="match status" value="1"/>
</dbReference>
<dbReference type="SMART" id="SM00862">
    <property type="entry name" value="Trans_reg_C"/>
    <property type="match status" value="1"/>
</dbReference>
<name>A0ABU4RZB3_9GAMM</name>
<keyword evidence="3" id="KW-1133">Transmembrane helix</keyword>
<dbReference type="InterPro" id="IPR036388">
    <property type="entry name" value="WH-like_DNA-bd_sf"/>
</dbReference>
<dbReference type="SUPFAM" id="SSF48452">
    <property type="entry name" value="TPR-like"/>
    <property type="match status" value="1"/>
</dbReference>
<feature type="transmembrane region" description="Helical" evidence="3">
    <location>
        <begin position="118"/>
        <end position="138"/>
    </location>
</feature>
<keyword evidence="6" id="KW-1185">Reference proteome</keyword>
<feature type="DNA-binding region" description="OmpR/PhoB-type" evidence="2">
    <location>
        <begin position="1"/>
        <end position="100"/>
    </location>
</feature>
<evidence type="ECO:0000256" key="3">
    <source>
        <dbReference type="SAM" id="Phobius"/>
    </source>
</evidence>
<dbReference type="Gene3D" id="1.25.40.10">
    <property type="entry name" value="Tetratricopeptide repeat domain"/>
    <property type="match status" value="2"/>
</dbReference>
<keyword evidence="1 2" id="KW-0238">DNA-binding</keyword>
<evidence type="ECO:0000256" key="1">
    <source>
        <dbReference type="ARBA" id="ARBA00023125"/>
    </source>
</evidence>